<name>A0A1B7NRK0_9EURO</name>
<feature type="compositionally biased region" description="Basic and acidic residues" evidence="1">
    <location>
        <begin position="28"/>
        <end position="59"/>
    </location>
</feature>
<proteinExistence type="predicted"/>
<evidence type="ECO:0000256" key="1">
    <source>
        <dbReference type="SAM" id="MobiDB-lite"/>
    </source>
</evidence>
<reference evidence="2 3" key="1">
    <citation type="submission" date="2015-07" db="EMBL/GenBank/DDBJ databases">
        <title>Emmonsia species relationships and genome sequence.</title>
        <authorList>
            <person name="Cuomo C.A."/>
            <person name="Schwartz I.S."/>
            <person name="Kenyon C."/>
            <person name="de Hoog G.S."/>
            <person name="Govender N.P."/>
            <person name="Botha A."/>
            <person name="Moreno L."/>
            <person name="de Vries M."/>
            <person name="Munoz J.F."/>
            <person name="Stielow J.B."/>
        </authorList>
    </citation>
    <scope>NUCLEOTIDE SEQUENCE [LARGE SCALE GENOMIC DNA]</scope>
    <source>
        <strain evidence="2 3">CBS 136260</strain>
    </source>
</reference>
<evidence type="ECO:0000313" key="2">
    <source>
        <dbReference type="EMBL" id="OAX79260.1"/>
    </source>
</evidence>
<feature type="region of interest" description="Disordered" evidence="1">
    <location>
        <begin position="25"/>
        <end position="112"/>
    </location>
</feature>
<dbReference type="AlphaFoldDB" id="A0A1B7NRK0"/>
<gene>
    <name evidence="2" type="ORF">ACJ72_06425</name>
</gene>
<feature type="compositionally biased region" description="Low complexity" evidence="1">
    <location>
        <begin position="61"/>
        <end position="76"/>
    </location>
</feature>
<dbReference type="EMBL" id="LGUA01001092">
    <property type="protein sequence ID" value="OAX79260.1"/>
    <property type="molecule type" value="Genomic_DNA"/>
</dbReference>
<comment type="caution">
    <text evidence="2">The sequence shown here is derived from an EMBL/GenBank/DDBJ whole genome shotgun (WGS) entry which is preliminary data.</text>
</comment>
<sequence length="112" mass="12219">MIWEAKEPQGISLNVLRVQLTVAPSATVDDHSTSGEHSDISEESDNDSHSRREGLEHEQTSGSYESPSYSPESHSGLNALADEASERPYAATQVTQEDGIDKCSEENDINKT</sequence>
<accession>A0A1B7NRK0</accession>
<organism evidence="2 3">
    <name type="scientific">Emergomyces africanus</name>
    <dbReference type="NCBI Taxonomy" id="1955775"/>
    <lineage>
        <taxon>Eukaryota</taxon>
        <taxon>Fungi</taxon>
        <taxon>Dikarya</taxon>
        <taxon>Ascomycota</taxon>
        <taxon>Pezizomycotina</taxon>
        <taxon>Eurotiomycetes</taxon>
        <taxon>Eurotiomycetidae</taxon>
        <taxon>Onygenales</taxon>
        <taxon>Ajellomycetaceae</taxon>
        <taxon>Emergomyces</taxon>
    </lineage>
</organism>
<dbReference type="Proteomes" id="UP000091918">
    <property type="component" value="Unassembled WGS sequence"/>
</dbReference>
<protein>
    <submittedName>
        <fullName evidence="2">Uncharacterized protein</fullName>
    </submittedName>
</protein>
<feature type="compositionally biased region" description="Basic and acidic residues" evidence="1">
    <location>
        <begin position="99"/>
        <end position="112"/>
    </location>
</feature>
<evidence type="ECO:0000313" key="3">
    <source>
        <dbReference type="Proteomes" id="UP000091918"/>
    </source>
</evidence>
<keyword evidence="3" id="KW-1185">Reference proteome</keyword>